<protein>
    <submittedName>
        <fullName evidence="1">Uncharacterized protein</fullName>
    </submittedName>
</protein>
<gene>
    <name evidence="1" type="ORF">NQ317_012842</name>
</gene>
<reference evidence="1" key="1">
    <citation type="journal article" date="2023" name="Insect Mol. Biol.">
        <title>Genome sequencing provides insights into the evolution of gene families encoding plant cell wall-degrading enzymes in longhorned beetles.</title>
        <authorList>
            <person name="Shin N.R."/>
            <person name="Okamura Y."/>
            <person name="Kirsch R."/>
            <person name="Pauchet Y."/>
        </authorList>
    </citation>
    <scope>NUCLEOTIDE SEQUENCE</scope>
    <source>
        <strain evidence="1">MMC_N1</strain>
    </source>
</reference>
<keyword evidence="2" id="KW-1185">Reference proteome</keyword>
<evidence type="ECO:0000313" key="2">
    <source>
        <dbReference type="Proteomes" id="UP001162164"/>
    </source>
</evidence>
<dbReference type="EMBL" id="JAPWTJ010002639">
    <property type="protein sequence ID" value="KAJ8965313.1"/>
    <property type="molecule type" value="Genomic_DNA"/>
</dbReference>
<organism evidence="1 2">
    <name type="scientific">Molorchus minor</name>
    <dbReference type="NCBI Taxonomy" id="1323400"/>
    <lineage>
        <taxon>Eukaryota</taxon>
        <taxon>Metazoa</taxon>
        <taxon>Ecdysozoa</taxon>
        <taxon>Arthropoda</taxon>
        <taxon>Hexapoda</taxon>
        <taxon>Insecta</taxon>
        <taxon>Pterygota</taxon>
        <taxon>Neoptera</taxon>
        <taxon>Endopterygota</taxon>
        <taxon>Coleoptera</taxon>
        <taxon>Polyphaga</taxon>
        <taxon>Cucujiformia</taxon>
        <taxon>Chrysomeloidea</taxon>
        <taxon>Cerambycidae</taxon>
        <taxon>Lamiinae</taxon>
        <taxon>Monochamini</taxon>
        <taxon>Molorchus</taxon>
    </lineage>
</organism>
<accession>A0ABQ9ITJ5</accession>
<name>A0ABQ9ITJ5_9CUCU</name>
<sequence>MESDLLIKEDEFHKENKKLEERTKELMKKIGVLVLNTYRGDSKINSSLKKFVHSDSVSEISTLIEPYKIIKALYLIYQQE</sequence>
<proteinExistence type="predicted"/>
<dbReference type="Proteomes" id="UP001162164">
    <property type="component" value="Unassembled WGS sequence"/>
</dbReference>
<evidence type="ECO:0000313" key="1">
    <source>
        <dbReference type="EMBL" id="KAJ8965313.1"/>
    </source>
</evidence>
<comment type="caution">
    <text evidence="1">The sequence shown here is derived from an EMBL/GenBank/DDBJ whole genome shotgun (WGS) entry which is preliminary data.</text>
</comment>